<keyword evidence="3" id="KW-1185">Reference proteome</keyword>
<proteinExistence type="predicted"/>
<accession>A0AAN6E222</accession>
<reference evidence="2" key="1">
    <citation type="journal article" date="2022" name="bioRxiv">
        <title>Deciphering the potential niche of two novel black yeast fungi from a biological soil crust based on their genomes, phenotypes, and melanin regulation.</title>
        <authorList>
            <consortium name="DOE Joint Genome Institute"/>
            <person name="Carr E.C."/>
            <person name="Barton Q."/>
            <person name="Grambo S."/>
            <person name="Sullivan M."/>
            <person name="Renfro C.M."/>
            <person name="Kuo A."/>
            <person name="Pangilinan J."/>
            <person name="Lipzen A."/>
            <person name="Keymanesh K."/>
            <person name="Savage E."/>
            <person name="Barry K."/>
            <person name="Grigoriev I.V."/>
            <person name="Riekhof W.R."/>
            <person name="Harris S.S."/>
        </authorList>
    </citation>
    <scope>NUCLEOTIDE SEQUENCE</scope>
    <source>
        <strain evidence="2">JF 03-4F</strain>
    </source>
</reference>
<name>A0AAN6E222_9EURO</name>
<protein>
    <submittedName>
        <fullName evidence="2">Uncharacterized protein</fullName>
    </submittedName>
</protein>
<gene>
    <name evidence="2" type="ORF">EDD36DRAFT_145075</name>
</gene>
<dbReference type="EMBL" id="MU404351">
    <property type="protein sequence ID" value="KAI1616766.1"/>
    <property type="molecule type" value="Genomic_DNA"/>
</dbReference>
<feature type="compositionally biased region" description="Basic and acidic residues" evidence="1">
    <location>
        <begin position="123"/>
        <end position="146"/>
    </location>
</feature>
<evidence type="ECO:0000313" key="2">
    <source>
        <dbReference type="EMBL" id="KAI1616766.1"/>
    </source>
</evidence>
<evidence type="ECO:0000313" key="3">
    <source>
        <dbReference type="Proteomes" id="UP001203852"/>
    </source>
</evidence>
<dbReference type="AlphaFoldDB" id="A0AAN6E222"/>
<feature type="compositionally biased region" description="Acidic residues" evidence="1">
    <location>
        <begin position="21"/>
        <end position="30"/>
    </location>
</feature>
<feature type="compositionally biased region" description="Low complexity" evidence="1">
    <location>
        <begin position="1"/>
        <end position="17"/>
    </location>
</feature>
<dbReference type="Proteomes" id="UP001203852">
    <property type="component" value="Unassembled WGS sequence"/>
</dbReference>
<feature type="region of interest" description="Disordered" evidence="1">
    <location>
        <begin position="1"/>
        <end position="146"/>
    </location>
</feature>
<organism evidence="2 3">
    <name type="scientific">Exophiala viscosa</name>
    <dbReference type="NCBI Taxonomy" id="2486360"/>
    <lineage>
        <taxon>Eukaryota</taxon>
        <taxon>Fungi</taxon>
        <taxon>Dikarya</taxon>
        <taxon>Ascomycota</taxon>
        <taxon>Pezizomycotina</taxon>
        <taxon>Eurotiomycetes</taxon>
        <taxon>Chaetothyriomycetidae</taxon>
        <taxon>Chaetothyriales</taxon>
        <taxon>Herpotrichiellaceae</taxon>
        <taxon>Exophiala</taxon>
    </lineage>
</organism>
<comment type="caution">
    <text evidence="2">The sequence shown here is derived from an EMBL/GenBank/DDBJ whole genome shotgun (WGS) entry which is preliminary data.</text>
</comment>
<sequence>MDLDETMTTSTASTPSALQDPIDEAFEDDNLFPGSANVNDRPRTPANDHLNAAAPGELSPPRSQTHGEDMQVNESLRHSLPNGSHPSANTRATRSAARQPTGVDARYDGAQSAESGGLGTGNNERDETPGWGWKDKKAQEEMQRAWENVSDRDFSLKEYGDVMMLGKAQIGQQ</sequence>
<feature type="compositionally biased region" description="Low complexity" evidence="1">
    <location>
        <begin position="87"/>
        <end position="98"/>
    </location>
</feature>
<evidence type="ECO:0000256" key="1">
    <source>
        <dbReference type="SAM" id="MobiDB-lite"/>
    </source>
</evidence>